<gene>
    <name evidence="1" type="ORF">Ahy_B08g092104</name>
</gene>
<dbReference type="InterPro" id="IPR029058">
    <property type="entry name" value="AB_hydrolase_fold"/>
</dbReference>
<comment type="caution">
    <text evidence="1">The sequence shown here is derived from an EMBL/GenBank/DDBJ whole genome shotgun (WGS) entry which is preliminary data.</text>
</comment>
<dbReference type="STRING" id="3818.A0A444Y384"/>
<accession>A0A444Y384</accession>
<dbReference type="EMBL" id="SDMP01000018">
    <property type="protein sequence ID" value="RYQ96368.1"/>
    <property type="molecule type" value="Genomic_DNA"/>
</dbReference>
<dbReference type="SUPFAM" id="SSF53474">
    <property type="entry name" value="alpha/beta-Hydrolases"/>
    <property type="match status" value="1"/>
</dbReference>
<protein>
    <submittedName>
        <fullName evidence="1">Uncharacterized protein</fullName>
    </submittedName>
</protein>
<organism evidence="1 2">
    <name type="scientific">Arachis hypogaea</name>
    <name type="common">Peanut</name>
    <dbReference type="NCBI Taxonomy" id="3818"/>
    <lineage>
        <taxon>Eukaryota</taxon>
        <taxon>Viridiplantae</taxon>
        <taxon>Streptophyta</taxon>
        <taxon>Embryophyta</taxon>
        <taxon>Tracheophyta</taxon>
        <taxon>Spermatophyta</taxon>
        <taxon>Magnoliopsida</taxon>
        <taxon>eudicotyledons</taxon>
        <taxon>Gunneridae</taxon>
        <taxon>Pentapetalae</taxon>
        <taxon>rosids</taxon>
        <taxon>fabids</taxon>
        <taxon>Fabales</taxon>
        <taxon>Fabaceae</taxon>
        <taxon>Papilionoideae</taxon>
        <taxon>50 kb inversion clade</taxon>
        <taxon>dalbergioids sensu lato</taxon>
        <taxon>Dalbergieae</taxon>
        <taxon>Pterocarpus clade</taxon>
        <taxon>Arachis</taxon>
    </lineage>
</organism>
<reference evidence="1 2" key="1">
    <citation type="submission" date="2019-01" db="EMBL/GenBank/DDBJ databases">
        <title>Sequencing of cultivated peanut Arachis hypogaea provides insights into genome evolution and oil improvement.</title>
        <authorList>
            <person name="Chen X."/>
        </authorList>
    </citation>
    <scope>NUCLEOTIDE SEQUENCE [LARGE SCALE GENOMIC DNA]</scope>
    <source>
        <strain evidence="2">cv. Fuhuasheng</strain>
        <tissue evidence="1">Leaves</tissue>
    </source>
</reference>
<evidence type="ECO:0000313" key="1">
    <source>
        <dbReference type="EMBL" id="RYQ96368.1"/>
    </source>
</evidence>
<dbReference type="Gene3D" id="3.40.50.12670">
    <property type="match status" value="1"/>
</dbReference>
<dbReference type="Proteomes" id="UP000289738">
    <property type="component" value="Chromosome B08"/>
</dbReference>
<name>A0A444Y384_ARAHY</name>
<sequence>MAVFALGMIKAALMEKYFLCCIAASFVSSRIGIISRPPILPKDLGITRERNGGLIVVGSYVPKTTKQDELLWGVVWLFRATNTITFLKVNKAGHLVSMDQLKAALDMLIRWKQGKIKLSETLVTKSIQIKINL</sequence>
<dbReference type="SUPFAM" id="SSF142764">
    <property type="entry name" value="YgbK-like"/>
    <property type="match status" value="1"/>
</dbReference>
<proteinExistence type="predicted"/>
<keyword evidence="2" id="KW-1185">Reference proteome</keyword>
<evidence type="ECO:0000313" key="2">
    <source>
        <dbReference type="Proteomes" id="UP000289738"/>
    </source>
</evidence>
<dbReference type="AlphaFoldDB" id="A0A444Y384"/>